<dbReference type="AlphaFoldDB" id="A0AAR2JWI2"/>
<keyword evidence="2" id="KW-0597">Phosphoprotein</keyword>
<dbReference type="PROSITE" id="PS50002">
    <property type="entry name" value="SH3"/>
    <property type="match status" value="1"/>
</dbReference>
<dbReference type="GO" id="GO:0050852">
    <property type="term" value="P:T cell receptor signaling pathway"/>
    <property type="evidence" value="ECO:0007669"/>
    <property type="project" value="TreeGrafter"/>
</dbReference>
<dbReference type="Proteomes" id="UP001501920">
    <property type="component" value="Chromosome 15"/>
</dbReference>
<proteinExistence type="predicted"/>
<dbReference type="PANTHER" id="PTHR16830:SF11">
    <property type="entry name" value="PML-RARA-REGULATED ADAPTER MOLECULE 1"/>
    <property type="match status" value="1"/>
</dbReference>
<dbReference type="InterPro" id="IPR043443">
    <property type="entry name" value="FYB1/2-like"/>
</dbReference>
<reference evidence="5 6" key="1">
    <citation type="submission" date="2020-10" db="EMBL/GenBank/DDBJ databases">
        <title>Pygocentrus nattereri (red-bellied piranha) genome, fPygNat1, primary haplotype.</title>
        <authorList>
            <person name="Myers G."/>
            <person name="Meyer A."/>
            <person name="Karagic N."/>
            <person name="Pippel M."/>
            <person name="Winkler S."/>
            <person name="Tracey A."/>
            <person name="Wood J."/>
            <person name="Formenti G."/>
            <person name="Howe K."/>
            <person name="Fedrigo O."/>
            <person name="Jarvis E.D."/>
        </authorList>
    </citation>
    <scope>NUCLEOTIDE SEQUENCE [LARGE SCALE GENOMIC DNA]</scope>
</reference>
<evidence type="ECO:0000256" key="2">
    <source>
        <dbReference type="ARBA" id="ARBA00022553"/>
    </source>
</evidence>
<dbReference type="SUPFAM" id="SSF50044">
    <property type="entry name" value="SH3-domain"/>
    <property type="match status" value="1"/>
</dbReference>
<dbReference type="GO" id="GO:0007229">
    <property type="term" value="P:integrin-mediated signaling pathway"/>
    <property type="evidence" value="ECO:0007669"/>
    <property type="project" value="InterPro"/>
</dbReference>
<dbReference type="InterPro" id="IPR001452">
    <property type="entry name" value="SH3_domain"/>
</dbReference>
<dbReference type="Pfam" id="PF14603">
    <property type="entry name" value="hSH3"/>
    <property type="match status" value="1"/>
</dbReference>
<protein>
    <recommendedName>
        <fullName evidence="4">SH3 domain-containing protein</fullName>
    </recommendedName>
</protein>
<keyword evidence="6" id="KW-1185">Reference proteome</keyword>
<accession>A0AAR2JWI2</accession>
<evidence type="ECO:0000313" key="5">
    <source>
        <dbReference type="Ensembl" id="ENSPNAP00000056428.1"/>
    </source>
</evidence>
<dbReference type="GeneTree" id="ENSGT00530000063460"/>
<evidence type="ECO:0000313" key="6">
    <source>
        <dbReference type="Proteomes" id="UP001501920"/>
    </source>
</evidence>
<dbReference type="InterPro" id="IPR029294">
    <property type="entry name" value="hSH3"/>
</dbReference>
<reference evidence="5" key="3">
    <citation type="submission" date="2025-09" db="UniProtKB">
        <authorList>
            <consortium name="Ensembl"/>
        </authorList>
    </citation>
    <scope>IDENTIFICATION</scope>
</reference>
<dbReference type="Ensembl" id="ENSPNAT00000073338.1">
    <property type="protein sequence ID" value="ENSPNAP00000056428.1"/>
    <property type="gene ID" value="ENSPNAG00000002035.2"/>
</dbReference>
<evidence type="ECO:0000256" key="1">
    <source>
        <dbReference type="ARBA" id="ARBA00022443"/>
    </source>
</evidence>
<evidence type="ECO:0000259" key="4">
    <source>
        <dbReference type="PROSITE" id="PS50002"/>
    </source>
</evidence>
<evidence type="ECO:0000256" key="3">
    <source>
        <dbReference type="PROSITE-ProRule" id="PRU00192"/>
    </source>
</evidence>
<name>A0AAR2JWI2_PYGNA</name>
<reference evidence="5" key="2">
    <citation type="submission" date="2025-08" db="UniProtKB">
        <authorList>
            <consortium name="Ensembl"/>
        </authorList>
    </citation>
    <scope>IDENTIFICATION</scope>
</reference>
<feature type="domain" description="SH3" evidence="4">
    <location>
        <begin position="128"/>
        <end position="206"/>
    </location>
</feature>
<dbReference type="InterPro" id="IPR036028">
    <property type="entry name" value="SH3-like_dom_sf"/>
</dbReference>
<dbReference type="PANTHER" id="PTHR16830">
    <property type="entry name" value="SH2 CONTAINING ADAPTOR PRAM-1 RELATED"/>
    <property type="match status" value="1"/>
</dbReference>
<keyword evidence="1 3" id="KW-0728">SH3 domain</keyword>
<organism evidence="5 6">
    <name type="scientific">Pygocentrus nattereri</name>
    <name type="common">Red-bellied piranha</name>
    <dbReference type="NCBI Taxonomy" id="42514"/>
    <lineage>
        <taxon>Eukaryota</taxon>
        <taxon>Metazoa</taxon>
        <taxon>Chordata</taxon>
        <taxon>Craniata</taxon>
        <taxon>Vertebrata</taxon>
        <taxon>Euteleostomi</taxon>
        <taxon>Actinopterygii</taxon>
        <taxon>Neopterygii</taxon>
        <taxon>Teleostei</taxon>
        <taxon>Ostariophysi</taxon>
        <taxon>Characiformes</taxon>
        <taxon>Characoidei</taxon>
        <taxon>Pygocentrus</taxon>
    </lineage>
</organism>
<dbReference type="Gene3D" id="2.30.30.40">
    <property type="entry name" value="SH3 Domains"/>
    <property type="match status" value="1"/>
</dbReference>
<sequence>MNGEYGYISNRCVDVDYEEVKRKLRLGVTPPSLPPPVQEDDDVYDDVGADPLNSSFTMGGGKWFDNYCIFRQCIFTQCSQMLFHFLSFAPPLSLSEVYDDIDAVIPDEFPLPPPEICHDPKKNKKLEKEEKEFRKKFKFEGPIKVLGCMMVDPNANIKKSGGKDLSVVRGEILEVIEQTNEKKVLCRNSQGKYGYVPKSYLLQAEGEIYDDIDNSSDIYDNDASLSGPLRA</sequence>
<dbReference type="GO" id="GO:0005886">
    <property type="term" value="C:plasma membrane"/>
    <property type="evidence" value="ECO:0007669"/>
    <property type="project" value="InterPro"/>
</dbReference>
<dbReference type="GO" id="GO:0072659">
    <property type="term" value="P:protein localization to plasma membrane"/>
    <property type="evidence" value="ECO:0007669"/>
    <property type="project" value="TreeGrafter"/>
</dbReference>